<comment type="caution">
    <text evidence="1">The sequence shown here is derived from an EMBL/GenBank/DDBJ whole genome shotgun (WGS) entry which is preliminary data.</text>
</comment>
<accession>A0A815B7L3</accession>
<dbReference type="Proteomes" id="UP000663852">
    <property type="component" value="Unassembled WGS sequence"/>
</dbReference>
<evidence type="ECO:0000313" key="1">
    <source>
        <dbReference type="EMBL" id="CAF1266710.1"/>
    </source>
</evidence>
<dbReference type="AlphaFoldDB" id="A0A815B7L3"/>
<evidence type="ECO:0000313" key="2">
    <source>
        <dbReference type="Proteomes" id="UP000663852"/>
    </source>
</evidence>
<organism evidence="1 2">
    <name type="scientific">Adineta ricciae</name>
    <name type="common">Rotifer</name>
    <dbReference type="NCBI Taxonomy" id="249248"/>
    <lineage>
        <taxon>Eukaryota</taxon>
        <taxon>Metazoa</taxon>
        <taxon>Spiralia</taxon>
        <taxon>Gnathifera</taxon>
        <taxon>Rotifera</taxon>
        <taxon>Eurotatoria</taxon>
        <taxon>Bdelloidea</taxon>
        <taxon>Adinetida</taxon>
        <taxon>Adinetidae</taxon>
        <taxon>Adineta</taxon>
    </lineage>
</organism>
<proteinExistence type="predicted"/>
<dbReference type="EMBL" id="CAJNOJ010000190">
    <property type="protein sequence ID" value="CAF1266710.1"/>
    <property type="molecule type" value="Genomic_DNA"/>
</dbReference>
<protein>
    <submittedName>
        <fullName evidence="1">Uncharacterized protein</fullName>
    </submittedName>
</protein>
<reference evidence="1" key="1">
    <citation type="submission" date="2021-02" db="EMBL/GenBank/DDBJ databases">
        <authorList>
            <person name="Nowell W R."/>
        </authorList>
    </citation>
    <scope>NUCLEOTIDE SEQUENCE</scope>
</reference>
<name>A0A815B7L3_ADIRI</name>
<sequence>MIDDVTGVCIDWPLFFHRRIVIINHQRQYLHLLRYHRQPMLPNVLMLLTATEHQHLDRKLVISFMYLFLWS</sequence>
<gene>
    <name evidence="1" type="ORF">EDS130_LOCUS28812</name>
</gene>